<dbReference type="PANTHER" id="PTHR43667:SF2">
    <property type="entry name" value="FATTY ACID C-METHYL TRANSFERASE"/>
    <property type="match status" value="1"/>
</dbReference>
<evidence type="ECO:0000256" key="1">
    <source>
        <dbReference type="ARBA" id="ARBA00010815"/>
    </source>
</evidence>
<keyword evidence="5" id="KW-0443">Lipid metabolism</keyword>
<keyword evidence="4" id="KW-0949">S-adenosyl-L-methionine</keyword>
<protein>
    <submittedName>
        <fullName evidence="6">Cyclopropane-fatty-acyl-phospholipid synthase</fullName>
        <ecNumber evidence="6">2.1.1.79</ecNumber>
    </submittedName>
</protein>
<dbReference type="EMBL" id="JACCBA010000001">
    <property type="protein sequence ID" value="NYD52006.1"/>
    <property type="molecule type" value="Genomic_DNA"/>
</dbReference>
<dbReference type="InterPro" id="IPR050723">
    <property type="entry name" value="CFA/CMAS"/>
</dbReference>
<dbReference type="GO" id="GO:0008825">
    <property type="term" value="F:cyclopropane-fatty-acyl-phospholipid synthase activity"/>
    <property type="evidence" value="ECO:0007669"/>
    <property type="project" value="UniProtKB-EC"/>
</dbReference>
<keyword evidence="7" id="KW-1185">Reference proteome</keyword>
<dbReference type="InterPro" id="IPR003333">
    <property type="entry name" value="CMAS"/>
</dbReference>
<dbReference type="InterPro" id="IPR029063">
    <property type="entry name" value="SAM-dependent_MTases_sf"/>
</dbReference>
<reference evidence="6 7" key="1">
    <citation type="submission" date="2020-07" db="EMBL/GenBank/DDBJ databases">
        <title>Sequencing the genomes of 1000 actinobacteria strains.</title>
        <authorList>
            <person name="Klenk H.-P."/>
        </authorList>
    </citation>
    <scope>NUCLEOTIDE SEQUENCE [LARGE SCALE GENOMIC DNA]</scope>
    <source>
        <strain evidence="6 7">DSM 40398</strain>
    </source>
</reference>
<dbReference type="GO" id="GO:0008610">
    <property type="term" value="P:lipid biosynthetic process"/>
    <property type="evidence" value="ECO:0007669"/>
    <property type="project" value="InterPro"/>
</dbReference>
<organism evidence="6 7">
    <name type="scientific">Actinomadura luteofluorescens</name>
    <dbReference type="NCBI Taxonomy" id="46163"/>
    <lineage>
        <taxon>Bacteria</taxon>
        <taxon>Bacillati</taxon>
        <taxon>Actinomycetota</taxon>
        <taxon>Actinomycetes</taxon>
        <taxon>Streptosporangiales</taxon>
        <taxon>Thermomonosporaceae</taxon>
        <taxon>Actinomadura</taxon>
    </lineage>
</organism>
<dbReference type="PIRSF" id="PIRSF003085">
    <property type="entry name" value="CMAS"/>
    <property type="match status" value="1"/>
</dbReference>
<evidence type="ECO:0000313" key="7">
    <source>
        <dbReference type="Proteomes" id="UP000529783"/>
    </source>
</evidence>
<name>A0A7Y9EQP3_9ACTN</name>
<evidence type="ECO:0000256" key="2">
    <source>
        <dbReference type="ARBA" id="ARBA00022603"/>
    </source>
</evidence>
<dbReference type="Proteomes" id="UP000529783">
    <property type="component" value="Unassembled WGS sequence"/>
</dbReference>
<proteinExistence type="inferred from homology"/>
<dbReference type="EC" id="2.1.1.79" evidence="6"/>
<comment type="similarity">
    <text evidence="1">Belongs to the CFA/CMAS family.</text>
</comment>
<dbReference type="SUPFAM" id="SSF53335">
    <property type="entry name" value="S-adenosyl-L-methionine-dependent methyltransferases"/>
    <property type="match status" value="1"/>
</dbReference>
<evidence type="ECO:0000313" key="6">
    <source>
        <dbReference type="EMBL" id="NYD52006.1"/>
    </source>
</evidence>
<keyword evidence="3 6" id="KW-0808">Transferase</keyword>
<accession>A0A7Y9EQP3</accession>
<dbReference type="GO" id="GO:0032259">
    <property type="term" value="P:methylation"/>
    <property type="evidence" value="ECO:0007669"/>
    <property type="project" value="UniProtKB-KW"/>
</dbReference>
<dbReference type="PANTHER" id="PTHR43667">
    <property type="entry name" value="CYCLOPROPANE-FATTY-ACYL-PHOSPHOLIPID SYNTHASE"/>
    <property type="match status" value="1"/>
</dbReference>
<evidence type="ECO:0000256" key="3">
    <source>
        <dbReference type="ARBA" id="ARBA00022679"/>
    </source>
</evidence>
<dbReference type="Pfam" id="PF02353">
    <property type="entry name" value="CMAS"/>
    <property type="match status" value="1"/>
</dbReference>
<evidence type="ECO:0000256" key="5">
    <source>
        <dbReference type="ARBA" id="ARBA00023098"/>
    </source>
</evidence>
<dbReference type="CDD" id="cd02440">
    <property type="entry name" value="AdoMet_MTases"/>
    <property type="match status" value="1"/>
</dbReference>
<sequence length="418" mass="45815">MTTSALAGRASWPGVAAVPRYGVRAAVARRLFDRGAARSAIGVEGVRRGPAEPGRPVMRIVRPAAFYARVGDSGLIGFGESYMAGDWEADDLPALLTALAAHLPALVPPPLQRLRRLAVRARPDEDDGGAEGARRNVAHHYDLSNDLFALFLDESMTYSSALFEERPDGTLAGSLDAAQHRKIDRLLDLAAVRPGSRVLEIGTGWGELALRAARRGARVRSLTLSREQRDLAAARIADAGLADRARVELRDYRDAHGAYDAVLSVEMIEAVGMRHWPEYFAVLHRLLAPGGRAAVQAITMPHDRMLASRGTHTWIEKYIFPGGMLPSTRAIEEHAEDAGLRPAPPGPAGRLSFGPHYAETLRRWRDRFLASGPQVAALGFDPVFRRMWDFYLAYSLAGFASGYLDVQQFLLTRSEDHR</sequence>
<evidence type="ECO:0000256" key="4">
    <source>
        <dbReference type="ARBA" id="ARBA00022691"/>
    </source>
</evidence>
<dbReference type="AlphaFoldDB" id="A0A7Y9EQP3"/>
<gene>
    <name evidence="6" type="ORF">BJY14_007989</name>
</gene>
<keyword evidence="2 6" id="KW-0489">Methyltransferase</keyword>
<comment type="caution">
    <text evidence="6">The sequence shown here is derived from an EMBL/GenBank/DDBJ whole genome shotgun (WGS) entry which is preliminary data.</text>
</comment>
<dbReference type="Gene3D" id="3.40.50.150">
    <property type="entry name" value="Vaccinia Virus protein VP39"/>
    <property type="match status" value="1"/>
</dbReference>
<dbReference type="RefSeq" id="WP_179848280.1">
    <property type="nucleotide sequence ID" value="NZ_JACCBA010000001.1"/>
</dbReference>